<protein>
    <submittedName>
        <fullName evidence="1">Uncharacterized protein</fullName>
    </submittedName>
</protein>
<accession>G9EKP5</accession>
<keyword evidence="2" id="KW-1185">Reference proteome</keyword>
<sequence length="37" mass="4211">MGMTPGRDPGKKGVCSFLIQIYFQFFAFDNIDARPEI</sequence>
<proteinExistence type="predicted"/>
<dbReference type="Proteomes" id="UP000002770">
    <property type="component" value="Unassembled WGS sequence"/>
</dbReference>
<evidence type="ECO:0000313" key="2">
    <source>
        <dbReference type="Proteomes" id="UP000002770"/>
    </source>
</evidence>
<dbReference type="HOGENOM" id="CLU_3345243_0_0_6"/>
<gene>
    <name evidence="1" type="ORF">LDG_5783</name>
</gene>
<dbReference type="AlphaFoldDB" id="G9EKP5"/>
<dbReference type="EMBL" id="JH413802">
    <property type="protein sequence ID" value="EHL32178.1"/>
    <property type="molecule type" value="Genomic_DNA"/>
</dbReference>
<dbReference type="InParanoid" id="G9EKP5"/>
<reference evidence="1 2" key="1">
    <citation type="journal article" date="2011" name="BMC Genomics">
        <title>Insight into cross-talk between intra-amoebal pathogens.</title>
        <authorList>
            <person name="Gimenez G."/>
            <person name="Bertelli C."/>
            <person name="Moliner C."/>
            <person name="Robert C."/>
            <person name="Raoult D."/>
            <person name="Fournier P.E."/>
            <person name="Greub G."/>
        </authorList>
    </citation>
    <scope>NUCLEOTIDE SEQUENCE [LARGE SCALE GENOMIC DNA]</scope>
    <source>
        <strain evidence="1 2">LLAP12</strain>
    </source>
</reference>
<dbReference type="STRING" id="658187.LDG_5783"/>
<name>G9EKP5_9GAMM</name>
<organism evidence="1 2">
    <name type="scientific">Legionella drancourtii LLAP12</name>
    <dbReference type="NCBI Taxonomy" id="658187"/>
    <lineage>
        <taxon>Bacteria</taxon>
        <taxon>Pseudomonadati</taxon>
        <taxon>Pseudomonadota</taxon>
        <taxon>Gammaproteobacteria</taxon>
        <taxon>Legionellales</taxon>
        <taxon>Legionellaceae</taxon>
        <taxon>Legionella</taxon>
    </lineage>
</organism>
<evidence type="ECO:0000313" key="1">
    <source>
        <dbReference type="EMBL" id="EHL32178.1"/>
    </source>
</evidence>